<feature type="domain" description="Protein FecR C-terminal" evidence="2">
    <location>
        <begin position="196"/>
        <end position="263"/>
    </location>
</feature>
<evidence type="ECO:0000259" key="2">
    <source>
        <dbReference type="Pfam" id="PF16344"/>
    </source>
</evidence>
<protein>
    <submittedName>
        <fullName evidence="3">Anti-FecI sigma factor FecR</fullName>
    </submittedName>
</protein>
<dbReference type="Gene3D" id="3.55.50.30">
    <property type="match status" value="1"/>
</dbReference>
<dbReference type="GO" id="GO:0016989">
    <property type="term" value="F:sigma factor antagonist activity"/>
    <property type="evidence" value="ECO:0007669"/>
    <property type="project" value="TreeGrafter"/>
</dbReference>
<dbReference type="AlphaFoldDB" id="W0F376"/>
<dbReference type="Proteomes" id="UP000003586">
    <property type="component" value="Chromosome"/>
</dbReference>
<dbReference type="KEGG" id="nso:NIASO_13890"/>
<name>W0F376_9BACT</name>
<dbReference type="HOGENOM" id="CLU_050192_1_0_10"/>
<evidence type="ECO:0000259" key="1">
    <source>
        <dbReference type="Pfam" id="PF04773"/>
    </source>
</evidence>
<dbReference type="eggNOG" id="COG3712">
    <property type="taxonomic scope" value="Bacteria"/>
</dbReference>
<dbReference type="InterPro" id="IPR006860">
    <property type="entry name" value="FecR"/>
</dbReference>
<proteinExistence type="predicted"/>
<dbReference type="Pfam" id="PF04773">
    <property type="entry name" value="FecR"/>
    <property type="match status" value="1"/>
</dbReference>
<sequence>MRPGGNRASLTLANGEVVVLDTAQNGMLGMQGTTRIIKLNNGALAYDMGNEKQGTPLYNTITTPRGGQYQITLADGTKVWLNALSSIRFPTAFSGRERKVEITGEAYFEVTHNASMPFKVIANGIETVDLGTRFNINSYKDDAADRITLLDGAVQVIKGSASRVLKPGQQAQVASNISIVDNVDLDEVMGWKNGRFVFNKDTDIQTIMQQIARWYDVQVEYRGAIRQHFWGSISKEADLAQVLKILEATGGVRFQINGNKIIIMPAKT</sequence>
<keyword evidence="4" id="KW-1185">Reference proteome</keyword>
<gene>
    <name evidence="3" type="ORF">NIASO_13890</name>
</gene>
<evidence type="ECO:0000313" key="4">
    <source>
        <dbReference type="Proteomes" id="UP000003586"/>
    </source>
</evidence>
<dbReference type="PANTHER" id="PTHR30273:SF2">
    <property type="entry name" value="PROTEIN FECR"/>
    <property type="match status" value="1"/>
</dbReference>
<dbReference type="STRING" id="929713.NIASO_13890"/>
<organism evidence="3 4">
    <name type="scientific">Niabella soli DSM 19437</name>
    <dbReference type="NCBI Taxonomy" id="929713"/>
    <lineage>
        <taxon>Bacteria</taxon>
        <taxon>Pseudomonadati</taxon>
        <taxon>Bacteroidota</taxon>
        <taxon>Chitinophagia</taxon>
        <taxon>Chitinophagales</taxon>
        <taxon>Chitinophagaceae</taxon>
        <taxon>Niabella</taxon>
    </lineage>
</organism>
<dbReference type="PANTHER" id="PTHR30273">
    <property type="entry name" value="PERIPLASMIC SIGNAL SENSOR AND SIGMA FACTOR ACTIVATOR FECR-RELATED"/>
    <property type="match status" value="1"/>
</dbReference>
<dbReference type="InterPro" id="IPR032508">
    <property type="entry name" value="FecR_C"/>
</dbReference>
<dbReference type="InterPro" id="IPR012373">
    <property type="entry name" value="Ferrdict_sens_TM"/>
</dbReference>
<feature type="domain" description="FecR protein" evidence="1">
    <location>
        <begin position="60"/>
        <end position="155"/>
    </location>
</feature>
<evidence type="ECO:0000313" key="3">
    <source>
        <dbReference type="EMBL" id="AHF15954.1"/>
    </source>
</evidence>
<reference evidence="3 4" key="1">
    <citation type="submission" date="2013-12" db="EMBL/GenBank/DDBJ databases">
        <authorList>
            <consortium name="DOE Joint Genome Institute"/>
            <person name="Eisen J."/>
            <person name="Huntemann M."/>
            <person name="Han J."/>
            <person name="Chen A."/>
            <person name="Kyrpides N."/>
            <person name="Mavromatis K."/>
            <person name="Markowitz V."/>
            <person name="Palaniappan K."/>
            <person name="Ivanova N."/>
            <person name="Schaumberg A."/>
            <person name="Pati A."/>
            <person name="Liolios K."/>
            <person name="Nordberg H.P."/>
            <person name="Cantor M.N."/>
            <person name="Hua S.X."/>
            <person name="Woyke T."/>
        </authorList>
    </citation>
    <scope>NUCLEOTIDE SEQUENCE [LARGE SCALE GENOMIC DNA]</scope>
    <source>
        <strain evidence="4">DSM 19437</strain>
    </source>
</reference>
<accession>W0F376</accession>
<dbReference type="Pfam" id="PF16344">
    <property type="entry name" value="FecR_C"/>
    <property type="match status" value="1"/>
</dbReference>
<dbReference type="Gene3D" id="2.60.120.1440">
    <property type="match status" value="1"/>
</dbReference>
<dbReference type="EMBL" id="CP007035">
    <property type="protein sequence ID" value="AHF15954.1"/>
    <property type="molecule type" value="Genomic_DNA"/>
</dbReference>